<dbReference type="Proteomes" id="UP000192356">
    <property type="component" value="Unassembled WGS sequence"/>
</dbReference>
<keyword evidence="2" id="KW-1185">Reference proteome</keyword>
<dbReference type="Gene3D" id="3.30.420.10">
    <property type="entry name" value="Ribonuclease H-like superfamily/Ribonuclease H"/>
    <property type="match status" value="1"/>
</dbReference>
<dbReference type="VEuPathDB" id="MicrosporidiaDB:HERIO_2244"/>
<organism evidence="1 2">
    <name type="scientific">Hepatospora eriocheir</name>
    <dbReference type="NCBI Taxonomy" id="1081669"/>
    <lineage>
        <taxon>Eukaryota</taxon>
        <taxon>Fungi</taxon>
        <taxon>Fungi incertae sedis</taxon>
        <taxon>Microsporidia</taxon>
        <taxon>Hepatosporidae</taxon>
        <taxon>Hepatospora</taxon>
    </lineage>
</organism>
<gene>
    <name evidence="1" type="ORF">HERIO_2244</name>
</gene>
<sequence>MLWGCFLYNCVGKIEVVKGNMTVISYTQILNKNLLLSVNKLNMNDDFIFNKIMTQSIKLL</sequence>
<accession>A0A1X0Q7J6</accession>
<name>A0A1X0Q7J6_9MICR</name>
<dbReference type="AlphaFoldDB" id="A0A1X0Q7J6"/>
<dbReference type="EMBL" id="LVKB01000194">
    <property type="protein sequence ID" value="ORD95751.1"/>
    <property type="molecule type" value="Genomic_DNA"/>
</dbReference>
<reference evidence="1 2" key="1">
    <citation type="journal article" date="2017" name="Environ. Microbiol.">
        <title>Decay of the glycolytic pathway and adaptation to intranuclear parasitism within Enterocytozoonidae microsporidia.</title>
        <authorList>
            <person name="Wiredu Boakye D."/>
            <person name="Jaroenlak P."/>
            <person name="Prachumwat A."/>
            <person name="Williams T.A."/>
            <person name="Bateman K.S."/>
            <person name="Itsathitphaisarn O."/>
            <person name="Sritunyalucksana K."/>
            <person name="Paszkiewicz K.H."/>
            <person name="Moore K.A."/>
            <person name="Stentiford G.D."/>
            <person name="Williams B.A."/>
        </authorList>
    </citation>
    <scope>NUCLEOTIDE SEQUENCE [LARGE SCALE GENOMIC DNA]</scope>
    <source>
        <strain evidence="1 2">GB1</strain>
    </source>
</reference>
<proteinExistence type="predicted"/>
<evidence type="ECO:0000313" key="1">
    <source>
        <dbReference type="EMBL" id="ORD95751.1"/>
    </source>
</evidence>
<dbReference type="InterPro" id="IPR036397">
    <property type="entry name" value="RNaseH_sf"/>
</dbReference>
<protein>
    <submittedName>
        <fullName evidence="1">Uncharacterized protein</fullName>
    </submittedName>
</protein>
<comment type="caution">
    <text evidence="1">The sequence shown here is derived from an EMBL/GenBank/DDBJ whole genome shotgun (WGS) entry which is preliminary data.</text>
</comment>
<evidence type="ECO:0000313" key="2">
    <source>
        <dbReference type="Proteomes" id="UP000192356"/>
    </source>
</evidence>
<dbReference type="GO" id="GO:0003676">
    <property type="term" value="F:nucleic acid binding"/>
    <property type="evidence" value="ECO:0007669"/>
    <property type="project" value="InterPro"/>
</dbReference>